<gene>
    <name evidence="1" type="ORF">Ttaiw_02010</name>
</gene>
<proteinExistence type="predicted"/>
<dbReference type="Proteomes" id="UP000317763">
    <property type="component" value="Unassembled WGS sequence"/>
</dbReference>
<keyword evidence="2" id="KW-1185">Reference proteome</keyword>
<reference evidence="1 2" key="1">
    <citation type="submission" date="2019-07" db="EMBL/GenBank/DDBJ databases">
        <title>Tepidimonas taiwanensis I1-1 draft genome.</title>
        <authorList>
            <person name="Da Costa M.S."/>
            <person name="Froufe H.J.C."/>
            <person name="Egas C."/>
            <person name="Albuquerque L."/>
        </authorList>
    </citation>
    <scope>NUCLEOTIDE SEQUENCE [LARGE SCALE GENOMIC DNA]</scope>
    <source>
        <strain evidence="1 2">I1-1</strain>
    </source>
</reference>
<protein>
    <submittedName>
        <fullName evidence="1">Uncharacterized protein</fullName>
    </submittedName>
</protein>
<evidence type="ECO:0000313" key="1">
    <source>
        <dbReference type="EMBL" id="TSE30173.1"/>
    </source>
</evidence>
<accession>A0A554X305</accession>
<organism evidence="1 2">
    <name type="scientific">Tepidimonas taiwanensis</name>
    <dbReference type="NCBI Taxonomy" id="307486"/>
    <lineage>
        <taxon>Bacteria</taxon>
        <taxon>Pseudomonadati</taxon>
        <taxon>Pseudomonadota</taxon>
        <taxon>Betaproteobacteria</taxon>
        <taxon>Burkholderiales</taxon>
        <taxon>Tepidimonas</taxon>
    </lineage>
</organism>
<name>A0A554X305_9BURK</name>
<dbReference type="AlphaFoldDB" id="A0A554X305"/>
<sequence length="38" mass="4297">MCIHAMADTITREAFGFITKHQLIEIEHALSLWLGIAD</sequence>
<evidence type="ECO:0000313" key="2">
    <source>
        <dbReference type="Proteomes" id="UP000317763"/>
    </source>
</evidence>
<dbReference type="EMBL" id="VJOM01000025">
    <property type="protein sequence ID" value="TSE30173.1"/>
    <property type="molecule type" value="Genomic_DNA"/>
</dbReference>
<dbReference type="STRING" id="307486.GCA_000807215_01557"/>
<comment type="caution">
    <text evidence="1">The sequence shown here is derived from an EMBL/GenBank/DDBJ whole genome shotgun (WGS) entry which is preliminary data.</text>
</comment>